<dbReference type="GO" id="GO:0047369">
    <property type="term" value="F:succinate-hydroxymethylglutarate CoA-transferase activity"/>
    <property type="evidence" value="ECO:0007669"/>
    <property type="project" value="TreeGrafter"/>
</dbReference>
<keyword evidence="2 3" id="KW-0808">Transferase</keyword>
<dbReference type="InterPro" id="IPR003673">
    <property type="entry name" value="CoA-Trfase_fam_III"/>
</dbReference>
<dbReference type="SUPFAM" id="SSF89796">
    <property type="entry name" value="CoA-transferase family III (CaiB/BaiF)"/>
    <property type="match status" value="1"/>
</dbReference>
<proteinExistence type="inferred from homology"/>
<sequence length="450" mass="48845">MWTPRRFTASAITRIANQTRIASAHPNVAVYSRSRFYSSAPANGSLPLQGYRVLDMTRVLAGPYCTQILGDLGAEVIKIEHPVRGDDTRAWGPPYAKYTEESSKSGPGEAAYFLGANRNKKSLGLSFQQKEGVEILHKLVAKCDILVENYLPGTLKKYKMDYETLKKINPSLIYASITGYGQTGPYSSRAGYDVMVEAEFGLMHITGSRDGPPVKVGVAVTDLTTGLYASNSIMAALLGRAKNGKGQHIDVALSDCQTATLANIASSCLISGKRDTGRWGTAHPSIVPYKSFKTKDGDILFGGGNDRLFGVLCDGLGEPSWKDEPKYKTNADRVANRVELEAKIESVSQQKTTAEWLQVFDGSGMPYAAVNDVQDTLNHEHTKARNMVVEVEHEECGPIKLVNTPIKFSDANPGVRTAPPTLGQHTNEVLAEIGMSDKDIATLKKQGIVS</sequence>
<dbReference type="HOGENOM" id="CLU_033975_0_1_1"/>
<dbReference type="Gene3D" id="3.40.50.10540">
    <property type="entry name" value="Crotonobetainyl-coa:carnitine coa-transferase, domain 1"/>
    <property type="match status" value="1"/>
</dbReference>
<evidence type="ECO:0000313" key="4">
    <source>
        <dbReference type="Proteomes" id="UP000039046"/>
    </source>
</evidence>
<dbReference type="EMBL" id="CDHN01000002">
    <property type="protein sequence ID" value="CEJ85738.1"/>
    <property type="molecule type" value="Genomic_DNA"/>
</dbReference>
<protein>
    <submittedName>
        <fullName evidence="3">Putative Transferase family iii</fullName>
    </submittedName>
</protein>
<dbReference type="OrthoDB" id="5863171at2759"/>
<dbReference type="Pfam" id="PF02515">
    <property type="entry name" value="CoA_transf_3"/>
    <property type="match status" value="1"/>
</dbReference>
<keyword evidence="4" id="KW-1185">Reference proteome</keyword>
<dbReference type="STRING" id="1531966.A0A0A1TEP7"/>
<dbReference type="InterPro" id="IPR023606">
    <property type="entry name" value="CoA-Trfase_III_dom_1_sf"/>
</dbReference>
<accession>A0A0A1TEP7</accession>
<dbReference type="PANTHER" id="PTHR48207:SF3">
    <property type="entry name" value="SUCCINATE--HYDROXYMETHYLGLUTARATE COA-TRANSFERASE"/>
    <property type="match status" value="1"/>
</dbReference>
<dbReference type="Gene3D" id="3.30.1540.10">
    <property type="entry name" value="formyl-coa transferase, domain 3"/>
    <property type="match status" value="1"/>
</dbReference>
<dbReference type="InterPro" id="IPR050483">
    <property type="entry name" value="CoA-transferase_III_domain"/>
</dbReference>
<reference evidence="3 4" key="1">
    <citation type="journal article" date="2015" name="Genome Announc.">
        <title>Draft Genome Sequence and Gene Annotation of the Entomopathogenic Fungus Verticillium hemipterigenum.</title>
        <authorList>
            <person name="Horn F."/>
            <person name="Habel A."/>
            <person name="Scharf D.H."/>
            <person name="Dworschak J."/>
            <person name="Brakhage A.A."/>
            <person name="Guthke R."/>
            <person name="Hertweck C."/>
            <person name="Linde J."/>
        </authorList>
    </citation>
    <scope>NUCLEOTIDE SEQUENCE [LARGE SCALE GENOMIC DNA]</scope>
</reference>
<gene>
    <name evidence="3" type="ORF">VHEMI03889</name>
</gene>
<evidence type="ECO:0000313" key="3">
    <source>
        <dbReference type="EMBL" id="CEJ85738.1"/>
    </source>
</evidence>
<dbReference type="GO" id="GO:0005739">
    <property type="term" value="C:mitochondrion"/>
    <property type="evidence" value="ECO:0007669"/>
    <property type="project" value="TreeGrafter"/>
</dbReference>
<organism evidence="3 4">
    <name type="scientific">[Torrubiella] hemipterigena</name>
    <dbReference type="NCBI Taxonomy" id="1531966"/>
    <lineage>
        <taxon>Eukaryota</taxon>
        <taxon>Fungi</taxon>
        <taxon>Dikarya</taxon>
        <taxon>Ascomycota</taxon>
        <taxon>Pezizomycotina</taxon>
        <taxon>Sordariomycetes</taxon>
        <taxon>Hypocreomycetidae</taxon>
        <taxon>Hypocreales</taxon>
        <taxon>Clavicipitaceae</taxon>
        <taxon>Clavicipitaceae incertae sedis</taxon>
        <taxon>'Torrubiella' clade</taxon>
    </lineage>
</organism>
<dbReference type="Proteomes" id="UP000039046">
    <property type="component" value="Unassembled WGS sequence"/>
</dbReference>
<evidence type="ECO:0000256" key="1">
    <source>
        <dbReference type="ARBA" id="ARBA00008383"/>
    </source>
</evidence>
<dbReference type="FunFam" id="3.30.1540.10:FF:000005">
    <property type="entry name" value="succinate--hydroxymethylglutarate CoA-transferase isoform X4"/>
    <property type="match status" value="1"/>
</dbReference>
<evidence type="ECO:0000256" key="2">
    <source>
        <dbReference type="ARBA" id="ARBA00022679"/>
    </source>
</evidence>
<dbReference type="InterPro" id="IPR044855">
    <property type="entry name" value="CoA-Trfase_III_dom3_sf"/>
</dbReference>
<dbReference type="PANTHER" id="PTHR48207">
    <property type="entry name" value="SUCCINATE--HYDROXYMETHYLGLUTARATE COA-TRANSFERASE"/>
    <property type="match status" value="1"/>
</dbReference>
<name>A0A0A1TEP7_9HYPO</name>
<comment type="similarity">
    <text evidence="1">Belongs to the CoA-transferase III family.</text>
</comment>
<dbReference type="AlphaFoldDB" id="A0A0A1TEP7"/>